<dbReference type="InterPro" id="IPR040754">
    <property type="entry name" value="PreAtp-grasp"/>
</dbReference>
<dbReference type="GO" id="GO:0005524">
    <property type="term" value="F:ATP binding"/>
    <property type="evidence" value="ECO:0007669"/>
    <property type="project" value="UniProtKB-UniRule"/>
</dbReference>
<dbReference type="EMBL" id="FRBI01000015">
    <property type="protein sequence ID" value="SHM85598.1"/>
    <property type="molecule type" value="Genomic_DNA"/>
</dbReference>
<keyword evidence="1" id="KW-0067">ATP-binding</keyword>
<proteinExistence type="predicted"/>
<gene>
    <name evidence="3" type="ORF">SAMN05216499_11589</name>
</gene>
<dbReference type="AlphaFoldDB" id="A0A1M7M4J0"/>
<dbReference type="GO" id="GO:0046872">
    <property type="term" value="F:metal ion binding"/>
    <property type="evidence" value="ECO:0007669"/>
    <property type="project" value="InterPro"/>
</dbReference>
<evidence type="ECO:0000259" key="2">
    <source>
        <dbReference type="PROSITE" id="PS50975"/>
    </source>
</evidence>
<dbReference type="InterPro" id="IPR005479">
    <property type="entry name" value="CPAse_ATP-bd"/>
</dbReference>
<dbReference type="SUPFAM" id="SSF56059">
    <property type="entry name" value="Glutathione synthetase ATP-binding domain-like"/>
    <property type="match status" value="1"/>
</dbReference>
<dbReference type="InterPro" id="IPR011761">
    <property type="entry name" value="ATP-grasp"/>
</dbReference>
<dbReference type="STRING" id="310782.SAMN05216499_11589"/>
<reference evidence="3 4" key="1">
    <citation type="submission" date="2016-11" db="EMBL/GenBank/DDBJ databases">
        <authorList>
            <person name="Jaros S."/>
            <person name="Januszkiewicz K."/>
            <person name="Wedrychowicz H."/>
        </authorList>
    </citation>
    <scope>NUCLEOTIDE SEQUENCE [LARGE SCALE GENOMIC DNA]</scope>
    <source>
        <strain evidence="3 4">CGMCC 4.2025</strain>
    </source>
</reference>
<organism evidence="3 4">
    <name type="scientific">Actinacidiphila paucisporea</name>
    <dbReference type="NCBI Taxonomy" id="310782"/>
    <lineage>
        <taxon>Bacteria</taxon>
        <taxon>Bacillati</taxon>
        <taxon>Actinomycetota</taxon>
        <taxon>Actinomycetes</taxon>
        <taxon>Kitasatosporales</taxon>
        <taxon>Streptomycetaceae</taxon>
        <taxon>Actinacidiphila</taxon>
    </lineage>
</organism>
<evidence type="ECO:0000313" key="4">
    <source>
        <dbReference type="Proteomes" id="UP000184111"/>
    </source>
</evidence>
<protein>
    <submittedName>
        <fullName evidence="3">Carbamoyl-phosphate synthase L chain, ATP binding domain</fullName>
    </submittedName>
</protein>
<keyword evidence="1" id="KW-0547">Nucleotide-binding</keyword>
<dbReference type="Proteomes" id="UP000184111">
    <property type="component" value="Unassembled WGS sequence"/>
</dbReference>
<dbReference type="OrthoDB" id="20966at2"/>
<dbReference type="Pfam" id="PF02786">
    <property type="entry name" value="CPSase_L_D2"/>
    <property type="match status" value="1"/>
</dbReference>
<evidence type="ECO:0000256" key="1">
    <source>
        <dbReference type="PROSITE-ProRule" id="PRU00409"/>
    </source>
</evidence>
<name>A0A1M7M4J0_9ACTN</name>
<feature type="domain" description="ATP-grasp" evidence="2">
    <location>
        <begin position="176"/>
        <end position="383"/>
    </location>
</feature>
<sequence length="472" mass="49895">MEGSSSAAREDGRYLRRLKAACTGDADARLVFLCNFEAEEQWAVGHTGLPAPKFPVSAALVRRMEELGATLAGPRDVLLLSAPLDEDFRAHARTAGAALPEVLVPERAAGSASTAQAVLDSPHALAELTRLAAEGAWLMPMGTSPLEQRVAEVTGLRLAVPDSATFERVNSKIYGRRLAAEAGLREVPGDTCEQVGQLADALRSRYPAMAGGRPVVVKDAYGVSGKGLVVLESQEKAERLLRMVGRRAERTGGHRLEVVVEEWLPKRCDLNYQLTIDRDGRVEFDFVKEALTENGVHRGHLMPSQLGEGQVAELREAAAAIGKALYADGFAGIAGVDAVLGADGVLYPMLEINARLNMSTYQGGVTERALHPGHVALARHYALTLDAPCPLDRVLDALGPLADPGGDPAFGGARLVITCFGTLNALAGDSAGAPFTGRLYAVLFAPDRDLLAAADAAAEDALSRIASRGEPS</sequence>
<keyword evidence="4" id="KW-1185">Reference proteome</keyword>
<dbReference type="Gene3D" id="3.30.470.20">
    <property type="entry name" value="ATP-grasp fold, B domain"/>
    <property type="match status" value="1"/>
</dbReference>
<accession>A0A1M7M4J0</accession>
<evidence type="ECO:0000313" key="3">
    <source>
        <dbReference type="EMBL" id="SHM85598.1"/>
    </source>
</evidence>
<dbReference type="RefSeq" id="WP_073500727.1">
    <property type="nucleotide sequence ID" value="NZ_FRBI01000015.1"/>
</dbReference>
<dbReference type="Pfam" id="PF18604">
    <property type="entry name" value="PreAtp-grasp"/>
    <property type="match status" value="1"/>
</dbReference>
<dbReference type="PROSITE" id="PS50975">
    <property type="entry name" value="ATP_GRASP"/>
    <property type="match status" value="1"/>
</dbReference>